<evidence type="ECO:0000313" key="1">
    <source>
        <dbReference type="EMBL" id="VFK68522.1"/>
    </source>
</evidence>
<gene>
    <name evidence="1" type="ORF">BECKUNK1418G_GA0071005_12417</name>
    <name evidence="2" type="ORF">BECKUNK1418H_GA0071006_12316</name>
</gene>
<proteinExistence type="predicted"/>
<protein>
    <submittedName>
        <fullName evidence="2">Uncharacterized protein</fullName>
    </submittedName>
</protein>
<reference evidence="2" key="1">
    <citation type="submission" date="2019-02" db="EMBL/GenBank/DDBJ databases">
        <authorList>
            <person name="Gruber-Vodicka R. H."/>
            <person name="Seah K. B. B."/>
        </authorList>
    </citation>
    <scope>NUCLEOTIDE SEQUENCE</scope>
    <source>
        <strain evidence="2">BECK_BY19</strain>
        <strain evidence="1">BECK_BY8</strain>
    </source>
</reference>
<sequence>MAIATRNLANAGKRQAADIRPMARAIRLLATASRNGRRPSGSQSFRAMAKIKVDRLATPNRKVSGIDPLGFAALTPTFYTGWEQEGCL</sequence>
<accession>A0A451B5R1</accession>
<evidence type="ECO:0000313" key="2">
    <source>
        <dbReference type="EMBL" id="VFK73619.1"/>
    </source>
</evidence>
<dbReference type="EMBL" id="CAADGD010000231">
    <property type="protein sequence ID" value="VFK73619.1"/>
    <property type="molecule type" value="Genomic_DNA"/>
</dbReference>
<name>A0A451B5R1_9GAMM</name>
<dbReference type="AlphaFoldDB" id="A0A451B5R1"/>
<organism evidence="2">
    <name type="scientific">Candidatus Kentrum sp. UNK</name>
    <dbReference type="NCBI Taxonomy" id="2126344"/>
    <lineage>
        <taxon>Bacteria</taxon>
        <taxon>Pseudomonadati</taxon>
        <taxon>Pseudomonadota</taxon>
        <taxon>Gammaproteobacteria</taxon>
        <taxon>Candidatus Kentrum</taxon>
    </lineage>
</organism>
<dbReference type="EMBL" id="CAADFZ010000241">
    <property type="protein sequence ID" value="VFK68522.1"/>
    <property type="molecule type" value="Genomic_DNA"/>
</dbReference>